<dbReference type="AlphaFoldDB" id="A0A242M8A6"/>
<gene>
    <name evidence="1" type="ORF">PAMC26510_31090</name>
</gene>
<dbReference type="EMBL" id="NBTY01000196">
    <property type="protein sequence ID" value="OTP67381.1"/>
    <property type="molecule type" value="Genomic_DNA"/>
</dbReference>
<evidence type="ECO:0000313" key="2">
    <source>
        <dbReference type="Proteomes" id="UP000194546"/>
    </source>
</evidence>
<sequence length="47" mass="5255">MLSMPEQLMIMLIRLNETSHGVAASCVRVPVSRLFVPLTGARLWTQT</sequence>
<comment type="caution">
    <text evidence="1">The sequence shown here is derived from an EMBL/GenBank/DDBJ whole genome shotgun (WGS) entry which is preliminary data.</text>
</comment>
<reference evidence="1 2" key="1">
    <citation type="submission" date="2017-03" db="EMBL/GenBank/DDBJ databases">
        <title>Genome analysis of strain PAMC 26510.</title>
        <authorList>
            <person name="Oh H.-M."/>
            <person name="Yang J.-A."/>
        </authorList>
    </citation>
    <scope>NUCLEOTIDE SEQUENCE [LARGE SCALE GENOMIC DNA]</scope>
    <source>
        <strain evidence="1 2">PAMC 26510</strain>
    </source>
</reference>
<dbReference type="Proteomes" id="UP000194546">
    <property type="component" value="Unassembled WGS sequence"/>
</dbReference>
<evidence type="ECO:0000313" key="1">
    <source>
        <dbReference type="EMBL" id="OTP67381.1"/>
    </source>
</evidence>
<name>A0A242M8A6_CABSO</name>
<protein>
    <submittedName>
        <fullName evidence="1">Uncharacterized protein</fullName>
    </submittedName>
</protein>
<proteinExistence type="predicted"/>
<organism evidence="1 2">
    <name type="scientific">Caballeronia sordidicola</name>
    <name type="common">Burkholderia sordidicola</name>
    <dbReference type="NCBI Taxonomy" id="196367"/>
    <lineage>
        <taxon>Bacteria</taxon>
        <taxon>Pseudomonadati</taxon>
        <taxon>Pseudomonadota</taxon>
        <taxon>Betaproteobacteria</taxon>
        <taxon>Burkholderiales</taxon>
        <taxon>Burkholderiaceae</taxon>
        <taxon>Caballeronia</taxon>
    </lineage>
</organism>
<accession>A0A242M8A6</accession>